<evidence type="ECO:0000259" key="1">
    <source>
        <dbReference type="Pfam" id="PF11127"/>
    </source>
</evidence>
<sequence>MFPPTFQRVERNSSSAILEKVSEEIEQVMETYRSKNELEIENRIKELEKEWDTERVLEANFAAVVLLSTILATIHHKKWLILTGTASVFLMQHAFQGWCPPLPLIQRLGIRTTSQIFREKHALVHLLEEKRLNW</sequence>
<keyword evidence="3" id="KW-1185">Reference proteome</keyword>
<comment type="caution">
    <text evidence="2">The sequence shown here is derived from an EMBL/GenBank/DDBJ whole genome shotgun (WGS) entry which is preliminary data.</text>
</comment>
<organism evidence="2 3">
    <name type="scientific">Melghiribacillus thermohalophilus</name>
    <dbReference type="NCBI Taxonomy" id="1324956"/>
    <lineage>
        <taxon>Bacteria</taxon>
        <taxon>Bacillati</taxon>
        <taxon>Bacillota</taxon>
        <taxon>Bacilli</taxon>
        <taxon>Bacillales</taxon>
        <taxon>Bacillaceae</taxon>
        <taxon>Melghiribacillus</taxon>
    </lineage>
</organism>
<evidence type="ECO:0000313" key="3">
    <source>
        <dbReference type="Proteomes" id="UP000294650"/>
    </source>
</evidence>
<dbReference type="Proteomes" id="UP000294650">
    <property type="component" value="Unassembled WGS sequence"/>
</dbReference>
<feature type="domain" description="Inner membrane protein YgaP-like transmembrane" evidence="1">
    <location>
        <begin position="53"/>
        <end position="112"/>
    </location>
</feature>
<reference evidence="2 3" key="1">
    <citation type="submission" date="2019-03" db="EMBL/GenBank/DDBJ databases">
        <title>Genomic Encyclopedia of Type Strains, Phase IV (KMG-IV): sequencing the most valuable type-strain genomes for metagenomic binning, comparative biology and taxonomic classification.</title>
        <authorList>
            <person name="Goeker M."/>
        </authorList>
    </citation>
    <scope>NUCLEOTIDE SEQUENCE [LARGE SCALE GENOMIC DNA]</scope>
    <source>
        <strain evidence="2 3">DSM 25894</strain>
    </source>
</reference>
<proteinExistence type="predicted"/>
<protein>
    <submittedName>
        <fullName evidence="2">DUF2892 family protein</fullName>
    </submittedName>
</protein>
<evidence type="ECO:0000313" key="2">
    <source>
        <dbReference type="EMBL" id="TCT23687.1"/>
    </source>
</evidence>
<accession>A0A4R3N5I3</accession>
<name>A0A4R3N5I3_9BACI</name>
<dbReference type="AlphaFoldDB" id="A0A4R3N5I3"/>
<dbReference type="InterPro" id="IPR021309">
    <property type="entry name" value="YgaP-like_TM"/>
</dbReference>
<dbReference type="Pfam" id="PF11127">
    <property type="entry name" value="YgaP-like_TM"/>
    <property type="match status" value="1"/>
</dbReference>
<dbReference type="Gene3D" id="6.10.140.1340">
    <property type="match status" value="1"/>
</dbReference>
<dbReference type="EMBL" id="SMAN01000006">
    <property type="protein sequence ID" value="TCT23687.1"/>
    <property type="molecule type" value="Genomic_DNA"/>
</dbReference>
<gene>
    <name evidence="2" type="ORF">EDD68_10697</name>
</gene>